<comment type="caution">
    <text evidence="1">The sequence shown here is derived from an EMBL/GenBank/DDBJ whole genome shotgun (WGS) entry which is preliminary data.</text>
</comment>
<keyword evidence="2" id="KW-1185">Reference proteome</keyword>
<protein>
    <submittedName>
        <fullName evidence="1">Uncharacterized protein</fullName>
    </submittedName>
</protein>
<dbReference type="Proteomes" id="UP001295684">
    <property type="component" value="Unassembled WGS sequence"/>
</dbReference>
<reference evidence="1" key="1">
    <citation type="submission" date="2023-07" db="EMBL/GenBank/DDBJ databases">
        <authorList>
            <consortium name="AG Swart"/>
            <person name="Singh M."/>
            <person name="Singh A."/>
            <person name="Seah K."/>
            <person name="Emmerich C."/>
        </authorList>
    </citation>
    <scope>NUCLEOTIDE SEQUENCE</scope>
    <source>
        <strain evidence="1">DP1</strain>
    </source>
</reference>
<evidence type="ECO:0000313" key="2">
    <source>
        <dbReference type="Proteomes" id="UP001295684"/>
    </source>
</evidence>
<evidence type="ECO:0000313" key="1">
    <source>
        <dbReference type="EMBL" id="CAI2358875.1"/>
    </source>
</evidence>
<name>A0AAD1X620_EUPCR</name>
<organism evidence="1 2">
    <name type="scientific">Euplotes crassus</name>
    <dbReference type="NCBI Taxonomy" id="5936"/>
    <lineage>
        <taxon>Eukaryota</taxon>
        <taxon>Sar</taxon>
        <taxon>Alveolata</taxon>
        <taxon>Ciliophora</taxon>
        <taxon>Intramacronucleata</taxon>
        <taxon>Spirotrichea</taxon>
        <taxon>Hypotrichia</taxon>
        <taxon>Euplotida</taxon>
        <taxon>Euplotidae</taxon>
        <taxon>Moneuplotes</taxon>
    </lineage>
</organism>
<sequence>MKEERETSLTDFLINLLQVKVHNFENKVNNRINNLIDTLAYKHELKAVEDKVFLLRTRVEAVDFIQKDNDKIHKETRDGLKKKTDFSDHLKNRSWLKSHDKELQRLEAKINSFVMRKDIDLINEFNDKQAQKLDNLSKEVHLEYCKTGTMTEKVANLDKFLRNNYLTKTVVHNRFTKTETAQTKTNFEIVKVKENADKIHRNLKDLSNITARKADITKILKDMEDLCHYSDFDALRGNVLPALKGFGETVKTLENDVKTYSQIMNRFDEVICSKASKISLSNLENDMQNYVHGEKYKRDQDFSQDVFNRIYEKIDDCYKFISKTAQTSEDNINTLFNKGMDEMKKEFMSYHSPENLVDYGTFNSALDTKVEKSDLDKLLEGKSDINQMDTNTIALQVLHKQLKNIGILVFEILRKEFMKFEESKKIKNCAKREAKEILEQASNITKWINCFNPQNVNKEDFIIPNETKDIQFINFIDFKPKMRLRNKLRGSGLGFERSSRTTMAKEFRHKNRSVSPDTMKI</sequence>
<dbReference type="AlphaFoldDB" id="A0AAD1X620"/>
<accession>A0AAD1X620</accession>
<proteinExistence type="predicted"/>
<gene>
    <name evidence="1" type="ORF">ECRASSUSDP1_LOCUS158</name>
</gene>
<dbReference type="EMBL" id="CAMPGE010000151">
    <property type="protein sequence ID" value="CAI2358875.1"/>
    <property type="molecule type" value="Genomic_DNA"/>
</dbReference>